<reference evidence="6" key="1">
    <citation type="submission" date="2024-02" db="EMBL/GenBank/DDBJ databases">
        <title>Genome sequences of strain Gemmobacter sp. JM10B15.</title>
        <authorList>
            <person name="Zhang M."/>
        </authorList>
    </citation>
    <scope>NUCLEOTIDE SEQUENCE</scope>
    <source>
        <strain evidence="6">JM10B15</strain>
    </source>
</reference>
<dbReference type="PROSITE" id="PS51118">
    <property type="entry name" value="HTH_HXLR"/>
    <property type="match status" value="1"/>
</dbReference>
<organism evidence="6 7">
    <name type="scientific">Gemmobacter denitrificans</name>
    <dbReference type="NCBI Taxonomy" id="3123040"/>
    <lineage>
        <taxon>Bacteria</taxon>
        <taxon>Pseudomonadati</taxon>
        <taxon>Pseudomonadota</taxon>
        <taxon>Alphaproteobacteria</taxon>
        <taxon>Rhodobacterales</taxon>
        <taxon>Paracoccaceae</taxon>
        <taxon>Gemmobacter</taxon>
    </lineage>
</organism>
<protein>
    <submittedName>
        <fullName evidence="6">Helix-turn-helix domain-containing protein</fullName>
    </submittedName>
</protein>
<evidence type="ECO:0000256" key="1">
    <source>
        <dbReference type="ARBA" id="ARBA00023015"/>
    </source>
</evidence>
<feature type="region of interest" description="Disordered" evidence="4">
    <location>
        <begin position="131"/>
        <end position="155"/>
    </location>
</feature>
<dbReference type="InterPro" id="IPR036390">
    <property type="entry name" value="WH_DNA-bd_sf"/>
</dbReference>
<dbReference type="Proteomes" id="UP001431963">
    <property type="component" value="Unassembled WGS sequence"/>
</dbReference>
<dbReference type="Gene3D" id="1.10.10.10">
    <property type="entry name" value="Winged helix-like DNA-binding domain superfamily/Winged helix DNA-binding domain"/>
    <property type="match status" value="1"/>
</dbReference>
<dbReference type="EMBL" id="JBALHR010000002">
    <property type="protein sequence ID" value="MEH7827420.1"/>
    <property type="molecule type" value="Genomic_DNA"/>
</dbReference>
<accession>A0ABU8BRU6</accession>
<sequence>MSLRVRKNRSQPPPETCALGDCLTLIGGAWTPNILWYLAAGPRRFSELKGDLRPVTARVLTRRLRELEEDGVIRRQVMPTSPPSVEYGLTDFGQDLLPAIRAIVAVGERIKQRRAGLAVAGETAIVPAVLPEGARHETDLRPERAEPEPAGAATA</sequence>
<comment type="caution">
    <text evidence="6">The sequence shown here is derived from an EMBL/GenBank/DDBJ whole genome shotgun (WGS) entry which is preliminary data.</text>
</comment>
<dbReference type="RefSeq" id="WP_335420232.1">
    <property type="nucleotide sequence ID" value="NZ_JBALHR010000002.1"/>
</dbReference>
<keyword evidence="1" id="KW-0805">Transcription regulation</keyword>
<evidence type="ECO:0000313" key="6">
    <source>
        <dbReference type="EMBL" id="MEH7827420.1"/>
    </source>
</evidence>
<dbReference type="SUPFAM" id="SSF46785">
    <property type="entry name" value="Winged helix' DNA-binding domain"/>
    <property type="match status" value="1"/>
</dbReference>
<keyword evidence="3" id="KW-0804">Transcription</keyword>
<evidence type="ECO:0000259" key="5">
    <source>
        <dbReference type="PROSITE" id="PS51118"/>
    </source>
</evidence>
<feature type="compositionally biased region" description="Basic and acidic residues" evidence="4">
    <location>
        <begin position="133"/>
        <end position="147"/>
    </location>
</feature>
<dbReference type="InterPro" id="IPR036388">
    <property type="entry name" value="WH-like_DNA-bd_sf"/>
</dbReference>
<evidence type="ECO:0000256" key="4">
    <source>
        <dbReference type="SAM" id="MobiDB-lite"/>
    </source>
</evidence>
<evidence type="ECO:0000256" key="2">
    <source>
        <dbReference type="ARBA" id="ARBA00023125"/>
    </source>
</evidence>
<dbReference type="PANTHER" id="PTHR33204">
    <property type="entry name" value="TRANSCRIPTIONAL REGULATOR, MARR FAMILY"/>
    <property type="match status" value="1"/>
</dbReference>
<dbReference type="Pfam" id="PF01638">
    <property type="entry name" value="HxlR"/>
    <property type="match status" value="1"/>
</dbReference>
<proteinExistence type="predicted"/>
<evidence type="ECO:0000313" key="7">
    <source>
        <dbReference type="Proteomes" id="UP001431963"/>
    </source>
</evidence>
<dbReference type="InterPro" id="IPR002577">
    <property type="entry name" value="HTH_HxlR"/>
</dbReference>
<keyword evidence="7" id="KW-1185">Reference proteome</keyword>
<keyword evidence="2" id="KW-0238">DNA-binding</keyword>
<name>A0ABU8BRU6_9RHOB</name>
<feature type="domain" description="HTH hxlR-type" evidence="5">
    <location>
        <begin position="17"/>
        <end position="115"/>
    </location>
</feature>
<gene>
    <name evidence="6" type="ORF">V6590_04600</name>
</gene>
<evidence type="ECO:0000256" key="3">
    <source>
        <dbReference type="ARBA" id="ARBA00023163"/>
    </source>
</evidence>